<dbReference type="RefSeq" id="WP_179912058.1">
    <property type="nucleotide sequence ID" value="NZ_JACBYE010000001.1"/>
</dbReference>
<comment type="similarity">
    <text evidence="1">Belongs to the GPN-loop GTPase family.</text>
</comment>
<name>A0A853EN72_9MICO</name>
<dbReference type="Proteomes" id="UP000561011">
    <property type="component" value="Unassembled WGS sequence"/>
</dbReference>
<keyword evidence="2" id="KW-0547">Nucleotide-binding</keyword>
<reference evidence="5 6" key="1">
    <citation type="submission" date="2020-07" db="EMBL/GenBank/DDBJ databases">
        <title>MOT database genomes.</title>
        <authorList>
            <person name="Joseph S."/>
            <person name="Aduse-Opoku J."/>
            <person name="Hashim A."/>
            <person name="Wade W."/>
            <person name="Curtis M."/>
        </authorList>
    </citation>
    <scope>NUCLEOTIDE SEQUENCE [LARGE SCALE GENOMIC DNA]</scope>
    <source>
        <strain evidence="5 6">DSM 100099</strain>
    </source>
</reference>
<evidence type="ECO:0000256" key="3">
    <source>
        <dbReference type="ARBA" id="ARBA00022801"/>
    </source>
</evidence>
<evidence type="ECO:0000313" key="5">
    <source>
        <dbReference type="EMBL" id="NYS92075.1"/>
    </source>
</evidence>
<evidence type="ECO:0000256" key="2">
    <source>
        <dbReference type="ARBA" id="ARBA00022741"/>
    </source>
</evidence>
<dbReference type="GO" id="GO:0005525">
    <property type="term" value="F:GTP binding"/>
    <property type="evidence" value="ECO:0007669"/>
    <property type="project" value="UniProtKB-KW"/>
</dbReference>
<dbReference type="InterPro" id="IPR027417">
    <property type="entry name" value="P-loop_NTPase"/>
</dbReference>
<evidence type="ECO:0000256" key="1">
    <source>
        <dbReference type="ARBA" id="ARBA00005290"/>
    </source>
</evidence>
<keyword evidence="4" id="KW-0342">GTP-binding</keyword>
<evidence type="ECO:0000256" key="4">
    <source>
        <dbReference type="ARBA" id="ARBA00023134"/>
    </source>
</evidence>
<gene>
    <name evidence="5" type="ORF">HZZ10_00780</name>
</gene>
<dbReference type="CDD" id="cd00882">
    <property type="entry name" value="Ras_like_GTPase"/>
    <property type="match status" value="1"/>
</dbReference>
<dbReference type="InterPro" id="IPR004130">
    <property type="entry name" value="Gpn"/>
</dbReference>
<keyword evidence="6" id="KW-1185">Reference proteome</keyword>
<dbReference type="Pfam" id="PF03029">
    <property type="entry name" value="ATP_bind_1"/>
    <property type="match status" value="1"/>
</dbReference>
<accession>A0A853EN72</accession>
<comment type="caution">
    <text evidence="5">The sequence shown here is derived from an EMBL/GenBank/DDBJ whole genome shotgun (WGS) entry which is preliminary data.</text>
</comment>
<protein>
    <submittedName>
        <fullName evidence="5">ATP/GTP-binding protein</fullName>
    </submittedName>
</protein>
<dbReference type="GO" id="GO:0016787">
    <property type="term" value="F:hydrolase activity"/>
    <property type="evidence" value="ECO:0007669"/>
    <property type="project" value="UniProtKB-KW"/>
</dbReference>
<dbReference type="Gene3D" id="3.40.50.300">
    <property type="entry name" value="P-loop containing nucleotide triphosphate hydrolases"/>
    <property type="match status" value="1"/>
</dbReference>
<dbReference type="EMBL" id="JACBYE010000001">
    <property type="protein sequence ID" value="NYS92075.1"/>
    <property type="molecule type" value="Genomic_DNA"/>
</dbReference>
<keyword evidence="3" id="KW-0378">Hydrolase</keyword>
<sequence>MTASAPTKIVVTGPFGAGKTTFVSTLSQDPVVSTERAVSDATVAVKTSTTVAMDHGGLHVTPPPGASWGAHRVGLFGTPGQQRFSFMWTMLARDMDGYVVLVDASRSESVAQARDIVAAFADLAPYVPRLVLVSRWADPAGTRAELAAALGTPVQSLMPCDPRDLADATAALHVLLDGVQTLSGRKKQQTP</sequence>
<dbReference type="PANTHER" id="PTHR42708:SF1">
    <property type="entry name" value="GLIDING MOTILITY PROTEIN MGLA"/>
    <property type="match status" value="1"/>
</dbReference>
<dbReference type="SUPFAM" id="SSF52540">
    <property type="entry name" value="P-loop containing nucleoside triphosphate hydrolases"/>
    <property type="match status" value="1"/>
</dbReference>
<dbReference type="AlphaFoldDB" id="A0A853EN72"/>
<dbReference type="PANTHER" id="PTHR42708">
    <property type="entry name" value="ATP/GTP-BINDING PROTEIN-RELATED"/>
    <property type="match status" value="1"/>
</dbReference>
<dbReference type="InterPro" id="IPR052705">
    <property type="entry name" value="Gliding_Motility_GTPase"/>
</dbReference>
<evidence type="ECO:0000313" key="6">
    <source>
        <dbReference type="Proteomes" id="UP000561011"/>
    </source>
</evidence>
<proteinExistence type="inferred from homology"/>
<organism evidence="5 6">
    <name type="scientific">Sanguibacter inulinus</name>
    <dbReference type="NCBI Taxonomy" id="60922"/>
    <lineage>
        <taxon>Bacteria</taxon>
        <taxon>Bacillati</taxon>
        <taxon>Actinomycetota</taxon>
        <taxon>Actinomycetes</taxon>
        <taxon>Micrococcales</taxon>
        <taxon>Sanguibacteraceae</taxon>
        <taxon>Sanguibacter</taxon>
    </lineage>
</organism>